<dbReference type="AlphaFoldDB" id="A0ABD1JAI1"/>
<reference evidence="5 6" key="1">
    <citation type="submission" date="2024-09" db="EMBL/GenBank/DDBJ databases">
        <title>A chromosome-level genome assembly of Gray's grenadier anchovy, Coilia grayii.</title>
        <authorList>
            <person name="Fu Z."/>
        </authorList>
    </citation>
    <scope>NUCLEOTIDE SEQUENCE [LARGE SCALE GENOMIC DNA]</scope>
    <source>
        <strain evidence="5">G4</strain>
        <tissue evidence="5">Muscle</tissue>
    </source>
</reference>
<keyword evidence="3" id="KW-0732">Signal</keyword>
<evidence type="ECO:0000256" key="2">
    <source>
        <dbReference type="SAM" id="Phobius"/>
    </source>
</evidence>
<dbReference type="SMART" id="SM00409">
    <property type="entry name" value="IG"/>
    <property type="match status" value="3"/>
</dbReference>
<proteinExistence type="predicted"/>
<comment type="caution">
    <text evidence="5">The sequence shown here is derived from an EMBL/GenBank/DDBJ whole genome shotgun (WGS) entry which is preliminary data.</text>
</comment>
<feature type="compositionally biased region" description="Polar residues" evidence="1">
    <location>
        <begin position="465"/>
        <end position="475"/>
    </location>
</feature>
<dbReference type="SUPFAM" id="SSF48726">
    <property type="entry name" value="Immunoglobulin"/>
    <property type="match status" value="4"/>
</dbReference>
<dbReference type="InterPro" id="IPR007110">
    <property type="entry name" value="Ig-like_dom"/>
</dbReference>
<gene>
    <name evidence="5" type="ORF">ACEWY4_019592</name>
</gene>
<feature type="transmembrane region" description="Helical" evidence="2">
    <location>
        <begin position="420"/>
        <end position="442"/>
    </location>
</feature>
<dbReference type="Proteomes" id="UP001591681">
    <property type="component" value="Unassembled WGS sequence"/>
</dbReference>
<dbReference type="PANTHER" id="PTHR46484">
    <property type="entry name" value="SI:CH211-171H4.5-RELATED"/>
    <property type="match status" value="1"/>
</dbReference>
<feature type="domain" description="Ig-like" evidence="4">
    <location>
        <begin position="130"/>
        <end position="227"/>
    </location>
</feature>
<protein>
    <recommendedName>
        <fullName evidence="4">Ig-like domain-containing protein</fullName>
    </recommendedName>
</protein>
<keyword evidence="6" id="KW-1185">Reference proteome</keyword>
<evidence type="ECO:0000313" key="6">
    <source>
        <dbReference type="Proteomes" id="UP001591681"/>
    </source>
</evidence>
<name>A0ABD1JAI1_9TELE</name>
<keyword evidence="2" id="KW-0472">Membrane</keyword>
<dbReference type="EMBL" id="JBHFQA010000017">
    <property type="protein sequence ID" value="KAL2084074.1"/>
    <property type="molecule type" value="Genomic_DNA"/>
</dbReference>
<dbReference type="Pfam" id="PF07686">
    <property type="entry name" value="V-set"/>
    <property type="match status" value="1"/>
</dbReference>
<evidence type="ECO:0000256" key="3">
    <source>
        <dbReference type="SAM" id="SignalP"/>
    </source>
</evidence>
<feature type="signal peptide" evidence="3">
    <location>
        <begin position="1"/>
        <end position="25"/>
    </location>
</feature>
<feature type="chain" id="PRO_5044741707" description="Ig-like domain-containing protein" evidence="3">
    <location>
        <begin position="26"/>
        <end position="556"/>
    </location>
</feature>
<evidence type="ECO:0000313" key="5">
    <source>
        <dbReference type="EMBL" id="KAL2084074.1"/>
    </source>
</evidence>
<organism evidence="5 6">
    <name type="scientific">Coilia grayii</name>
    <name type="common">Gray's grenadier anchovy</name>
    <dbReference type="NCBI Taxonomy" id="363190"/>
    <lineage>
        <taxon>Eukaryota</taxon>
        <taxon>Metazoa</taxon>
        <taxon>Chordata</taxon>
        <taxon>Craniata</taxon>
        <taxon>Vertebrata</taxon>
        <taxon>Euteleostomi</taxon>
        <taxon>Actinopterygii</taxon>
        <taxon>Neopterygii</taxon>
        <taxon>Teleostei</taxon>
        <taxon>Clupei</taxon>
        <taxon>Clupeiformes</taxon>
        <taxon>Clupeoidei</taxon>
        <taxon>Engraulidae</taxon>
        <taxon>Coilinae</taxon>
        <taxon>Coilia</taxon>
    </lineage>
</organism>
<sequence length="556" mass="61209">MDTGRLLRLLAICFTAACLWTTSRAFHIDMPASVKPVEGSCVLIPCQTDSHTRVIWYKYQSRGWPVVYDAQRPEDVLLDFKGRTSMPGSPSEGNCTLRINNIRMSDDITVFPYINPESNKYYNPNVGIKPQARTTPAISVSKSPVKEGEVFNLSCSIQHSCPPSPPSIEWRGLSVSSPEVSTETQDAGMWVTVSTVRLTAAHDQHGRDVHCCSIFSDGNTTESQPLTLDISYAPVNVKLGAEKDITAERDTTTLKCLSKSNPQPNFYQWFIKNGSDSFQVNSSKDHIIVTDVQRDFSAACSAQNRFGTGQSAKTFLNVVFVTIISSDSFCSETGRMLRCVCRAEANPTATITWKLNGSAKLPAFVIPTVTTRGRVRSSEVTLEGELADQRPVVCVATNQYGAETQQMALREANVSLPDSFLWIVLGCALGFLGLCGLICFCCHSRKRTSDHSGLSVGSVPPRNGSDGSLSININMQRPEAEVKAKAKRPRAPRPPPPEIKLCDVSKKDVSVEREEFAIYDNETCFQTQKTPQGGDLEEIYINNDTDEDAENIYLNS</sequence>
<dbReference type="PANTHER" id="PTHR46484:SF1">
    <property type="entry name" value="SCHWANN CELL MYELIN PROTEIN-RELATED"/>
    <property type="match status" value="1"/>
</dbReference>
<feature type="domain" description="Ig-like" evidence="4">
    <location>
        <begin position="337"/>
        <end position="415"/>
    </location>
</feature>
<keyword evidence="2" id="KW-1133">Transmembrane helix</keyword>
<dbReference type="InterPro" id="IPR013106">
    <property type="entry name" value="Ig_V-set"/>
</dbReference>
<dbReference type="InterPro" id="IPR036179">
    <property type="entry name" value="Ig-like_dom_sf"/>
</dbReference>
<evidence type="ECO:0000259" key="4">
    <source>
        <dbReference type="PROSITE" id="PS50835"/>
    </source>
</evidence>
<dbReference type="PROSITE" id="PS50835">
    <property type="entry name" value="IG_LIKE"/>
    <property type="match status" value="2"/>
</dbReference>
<dbReference type="InterPro" id="IPR013783">
    <property type="entry name" value="Ig-like_fold"/>
</dbReference>
<accession>A0ABD1JAI1</accession>
<dbReference type="InterPro" id="IPR003599">
    <property type="entry name" value="Ig_sub"/>
</dbReference>
<feature type="region of interest" description="Disordered" evidence="1">
    <location>
        <begin position="447"/>
        <end position="499"/>
    </location>
</feature>
<dbReference type="Gene3D" id="2.60.40.10">
    <property type="entry name" value="Immunoglobulins"/>
    <property type="match status" value="4"/>
</dbReference>
<keyword evidence="2" id="KW-0812">Transmembrane</keyword>
<evidence type="ECO:0000256" key="1">
    <source>
        <dbReference type="SAM" id="MobiDB-lite"/>
    </source>
</evidence>